<dbReference type="InterPro" id="IPR018378">
    <property type="entry name" value="C-type_lectin_CS"/>
</dbReference>
<dbReference type="SUPFAM" id="SSF56436">
    <property type="entry name" value="C-type lectin-like"/>
    <property type="match status" value="2"/>
</dbReference>
<dbReference type="InterPro" id="IPR050801">
    <property type="entry name" value="Ca-Dep_Lectins_ImmuneDev"/>
</dbReference>
<dbReference type="Gene3D" id="3.10.100.10">
    <property type="entry name" value="Mannose-Binding Protein A, subunit A"/>
    <property type="match status" value="2"/>
</dbReference>
<accession>A0A2T7PC75</accession>
<dbReference type="SMART" id="SM00034">
    <property type="entry name" value="CLECT"/>
    <property type="match status" value="2"/>
</dbReference>
<dbReference type="Gene3D" id="1.10.10.1940">
    <property type="match status" value="1"/>
</dbReference>
<gene>
    <name evidence="3" type="ORF">C0Q70_10292</name>
</gene>
<dbReference type="PANTHER" id="PTHR22801:SF63">
    <property type="entry name" value="C-TYPE LECTIN DOMAIN-CONTAINING PROTEIN"/>
    <property type="match status" value="1"/>
</dbReference>
<keyword evidence="4" id="KW-1185">Reference proteome</keyword>
<dbReference type="PROSITE" id="PS50041">
    <property type="entry name" value="C_TYPE_LECTIN_2"/>
    <property type="match status" value="2"/>
</dbReference>
<organism evidence="3 4">
    <name type="scientific">Pomacea canaliculata</name>
    <name type="common">Golden apple snail</name>
    <dbReference type="NCBI Taxonomy" id="400727"/>
    <lineage>
        <taxon>Eukaryota</taxon>
        <taxon>Metazoa</taxon>
        <taxon>Spiralia</taxon>
        <taxon>Lophotrochozoa</taxon>
        <taxon>Mollusca</taxon>
        <taxon>Gastropoda</taxon>
        <taxon>Caenogastropoda</taxon>
        <taxon>Architaenioglossa</taxon>
        <taxon>Ampullarioidea</taxon>
        <taxon>Ampullariidae</taxon>
        <taxon>Pomacea</taxon>
    </lineage>
</organism>
<evidence type="ECO:0000256" key="1">
    <source>
        <dbReference type="ARBA" id="ARBA00023157"/>
    </source>
</evidence>
<comment type="caution">
    <text evidence="3">The sequence shown here is derived from an EMBL/GenBank/DDBJ whole genome shotgun (WGS) entry which is preliminary data.</text>
</comment>
<dbReference type="EMBL" id="PZQS01000005">
    <property type="protein sequence ID" value="PVD31016.1"/>
    <property type="molecule type" value="Genomic_DNA"/>
</dbReference>
<dbReference type="Proteomes" id="UP000245119">
    <property type="component" value="Linkage Group LG5"/>
</dbReference>
<dbReference type="OrthoDB" id="6162243at2759"/>
<keyword evidence="1" id="KW-1015">Disulfide bond</keyword>
<protein>
    <recommendedName>
        <fullName evidence="2">C-type lectin domain-containing protein</fullName>
    </recommendedName>
</protein>
<sequence length="373" mass="41036">MNYTSALSTCTSKGSILAEARDDVANQFFGSLWPGSEPYIGLTKRSNGSWVWQDGSNTSIYSNYSAGRPYTGNLGLNCTIITNSLGWQDSNCSDARYFACTKDQTRKAAWISKKICADFTSDCKSWVNDIPNFCSLPEKSYMAYYVCPLTCGICRRPCPEGYTQVGYNGDCYRYYGDPMTYSDAQQQCAADGAVLYPAKTASDLLFLLSFSQNSSGVWVGLTDSATEGTWKYSDDTLMTDSSLWMSGEPDNVYQGITPCNCATASLPANLMDYPCGQKQPFLDKLEFRELLHHPSPSNRCPCRRPRMACGRGTAVTARRPGSDLTALSHCPESYGPAQTTRVTLATGEGNSGSRPTCRLKRSRLFFSDSARPF</sequence>
<dbReference type="InterPro" id="IPR016186">
    <property type="entry name" value="C-type_lectin-like/link_sf"/>
</dbReference>
<reference evidence="3 4" key="1">
    <citation type="submission" date="2018-04" db="EMBL/GenBank/DDBJ databases">
        <title>The genome of golden apple snail Pomacea canaliculata provides insight into stress tolerance and invasive adaptation.</title>
        <authorList>
            <person name="Liu C."/>
            <person name="Liu B."/>
            <person name="Ren Y."/>
            <person name="Zhang Y."/>
            <person name="Wang H."/>
            <person name="Li S."/>
            <person name="Jiang F."/>
            <person name="Yin L."/>
            <person name="Zhang G."/>
            <person name="Qian W."/>
            <person name="Fan W."/>
        </authorList>
    </citation>
    <scope>NUCLEOTIDE SEQUENCE [LARGE SCALE GENOMIC DNA]</scope>
    <source>
        <strain evidence="3">SZHN2017</strain>
        <tissue evidence="3">Muscle</tissue>
    </source>
</reference>
<feature type="domain" description="C-type lectin" evidence="2">
    <location>
        <begin position="1"/>
        <end position="101"/>
    </location>
</feature>
<dbReference type="CDD" id="cd00037">
    <property type="entry name" value="CLECT"/>
    <property type="match status" value="2"/>
</dbReference>
<name>A0A2T7PC75_POMCA</name>
<evidence type="ECO:0000313" key="3">
    <source>
        <dbReference type="EMBL" id="PVD31016.1"/>
    </source>
</evidence>
<evidence type="ECO:0000313" key="4">
    <source>
        <dbReference type="Proteomes" id="UP000245119"/>
    </source>
</evidence>
<dbReference type="AlphaFoldDB" id="A0A2T7PC75"/>
<feature type="domain" description="C-type lectin" evidence="2">
    <location>
        <begin position="167"/>
        <end position="284"/>
    </location>
</feature>
<evidence type="ECO:0000259" key="2">
    <source>
        <dbReference type="PROSITE" id="PS50041"/>
    </source>
</evidence>
<dbReference type="InterPro" id="IPR016187">
    <property type="entry name" value="CTDL_fold"/>
</dbReference>
<dbReference type="PROSITE" id="PS00615">
    <property type="entry name" value="C_TYPE_LECTIN_1"/>
    <property type="match status" value="1"/>
</dbReference>
<dbReference type="PANTHER" id="PTHR22801">
    <property type="entry name" value="LITHOSTATHINE"/>
    <property type="match status" value="1"/>
</dbReference>
<dbReference type="InterPro" id="IPR001304">
    <property type="entry name" value="C-type_lectin-like"/>
</dbReference>
<proteinExistence type="predicted"/>
<dbReference type="Pfam" id="PF00059">
    <property type="entry name" value="Lectin_C"/>
    <property type="match status" value="2"/>
</dbReference>